<protein>
    <submittedName>
        <fullName evidence="5">Phosphoribosylaminoimidazolecarboxamide formyltransferase</fullName>
    </submittedName>
</protein>
<dbReference type="FunFam" id="3.40.140.20:FF:000001">
    <property type="entry name" value="Bifunctional purine biosynthesis protein PurH"/>
    <property type="match status" value="1"/>
</dbReference>
<accession>A0A831T815</accession>
<keyword evidence="1 5" id="KW-0808">Transferase</keyword>
<dbReference type="PANTHER" id="PTHR11692:SF0">
    <property type="entry name" value="BIFUNCTIONAL PURINE BIOSYNTHESIS PROTEIN ATIC"/>
    <property type="match status" value="1"/>
</dbReference>
<dbReference type="PANTHER" id="PTHR11692">
    <property type="entry name" value="BIFUNCTIONAL PURINE BIOSYNTHESIS PROTEIN PURH"/>
    <property type="match status" value="1"/>
</dbReference>
<keyword evidence="2" id="KW-0658">Purine biosynthesis</keyword>
<reference evidence="5" key="1">
    <citation type="journal article" date="2020" name="mSystems">
        <title>Genome- and Community-Level Interaction Insights into Carbon Utilization and Element Cycling Functions of Hydrothermarchaeota in Hydrothermal Sediment.</title>
        <authorList>
            <person name="Zhou Z."/>
            <person name="Liu Y."/>
            <person name="Xu W."/>
            <person name="Pan J."/>
            <person name="Luo Z.H."/>
            <person name="Li M."/>
        </authorList>
    </citation>
    <scope>NUCLEOTIDE SEQUENCE [LARGE SCALE GENOMIC DNA]</scope>
    <source>
        <strain evidence="5">SpSt-210</strain>
    </source>
</reference>
<dbReference type="EMBL" id="DSIY01000014">
    <property type="protein sequence ID" value="HEG89940.1"/>
    <property type="molecule type" value="Genomic_DNA"/>
</dbReference>
<dbReference type="GO" id="GO:0003937">
    <property type="term" value="F:IMP cyclohydrolase activity"/>
    <property type="evidence" value="ECO:0007669"/>
    <property type="project" value="InterPro"/>
</dbReference>
<gene>
    <name evidence="5" type="ORF">ENP34_00605</name>
</gene>
<dbReference type="SUPFAM" id="SSF53927">
    <property type="entry name" value="Cytidine deaminase-like"/>
    <property type="match status" value="1"/>
</dbReference>
<keyword evidence="3" id="KW-0378">Hydrolase</keyword>
<dbReference type="InterPro" id="IPR016193">
    <property type="entry name" value="Cytidine_deaminase-like"/>
</dbReference>
<sequence>MSYNNYLDAVAAWQVVSALPQPAAVIVKHANPCGAAHAPELRHAYELALASDPISAFGGIVALNAPVDAGTASALGERVYDIVIAPAFLPEAVPALARRRNLRIVEAPEPPEPGAWSIRSLDGAALVQQADYEPAERGEWRVVTRRRPTLEEWDSLRFAWQVVRFVTSNAIVLAHGTATVGIGGGQPNRVDAVRLAVWRAGERARGSVLASDAFFPFPDSIQIAAEAGVTAIVQPGGSRRDDEVVQAADQAGIAMVFTCVRHFRH</sequence>
<evidence type="ECO:0000256" key="2">
    <source>
        <dbReference type="ARBA" id="ARBA00022755"/>
    </source>
</evidence>
<dbReference type="Gene3D" id="3.40.140.20">
    <property type="match status" value="2"/>
</dbReference>
<organism evidence="5">
    <name type="scientific">Thermorudis peleae</name>
    <dbReference type="NCBI Taxonomy" id="1382356"/>
    <lineage>
        <taxon>Bacteria</taxon>
        <taxon>Pseudomonadati</taxon>
        <taxon>Thermomicrobiota</taxon>
        <taxon>Thermomicrobia</taxon>
        <taxon>Thermomicrobia incertae sedis</taxon>
        <taxon>Thermorudis</taxon>
    </lineage>
</organism>
<evidence type="ECO:0000256" key="3">
    <source>
        <dbReference type="ARBA" id="ARBA00022801"/>
    </source>
</evidence>
<dbReference type="GO" id="GO:0005829">
    <property type="term" value="C:cytosol"/>
    <property type="evidence" value="ECO:0007669"/>
    <property type="project" value="TreeGrafter"/>
</dbReference>
<evidence type="ECO:0000256" key="4">
    <source>
        <dbReference type="ARBA" id="ARBA00023268"/>
    </source>
</evidence>
<name>A0A831T815_9BACT</name>
<dbReference type="InterPro" id="IPR024051">
    <property type="entry name" value="AICAR_Tfase_dup_dom_sf"/>
</dbReference>
<dbReference type="GO" id="GO:0006189">
    <property type="term" value="P:'de novo' IMP biosynthetic process"/>
    <property type="evidence" value="ECO:0007669"/>
    <property type="project" value="TreeGrafter"/>
</dbReference>
<dbReference type="InterPro" id="IPR002695">
    <property type="entry name" value="PurH-like"/>
</dbReference>
<dbReference type="AlphaFoldDB" id="A0A831T815"/>
<keyword evidence="4" id="KW-0511">Multifunctional enzyme</keyword>
<dbReference type="Pfam" id="PF01808">
    <property type="entry name" value="AICARFT_IMPCHas"/>
    <property type="match status" value="1"/>
</dbReference>
<proteinExistence type="predicted"/>
<dbReference type="SMART" id="SM00798">
    <property type="entry name" value="AICARFT_IMPCHas"/>
    <property type="match status" value="1"/>
</dbReference>
<dbReference type="GO" id="GO:0004643">
    <property type="term" value="F:phosphoribosylaminoimidazolecarboxamide formyltransferase activity"/>
    <property type="evidence" value="ECO:0007669"/>
    <property type="project" value="InterPro"/>
</dbReference>
<evidence type="ECO:0000256" key="1">
    <source>
        <dbReference type="ARBA" id="ARBA00022679"/>
    </source>
</evidence>
<comment type="caution">
    <text evidence="5">The sequence shown here is derived from an EMBL/GenBank/DDBJ whole genome shotgun (WGS) entry which is preliminary data.</text>
</comment>
<evidence type="ECO:0000313" key="5">
    <source>
        <dbReference type="EMBL" id="HEG89940.1"/>
    </source>
</evidence>